<dbReference type="Proteomes" id="UP000006649">
    <property type="component" value="Segment"/>
</dbReference>
<dbReference type="Pfam" id="PF03374">
    <property type="entry name" value="ANT"/>
    <property type="match status" value="1"/>
</dbReference>
<dbReference type="EMBL" id="AY855346">
    <property type="protein sequence ID" value="AAZ32278.1"/>
    <property type="molecule type" value="Genomic_DNA"/>
</dbReference>
<proteinExistence type="predicted"/>
<protein>
    <submittedName>
        <fullName evidence="2">Antirepressor</fullName>
    </submittedName>
</protein>
<evidence type="ECO:0000313" key="2">
    <source>
        <dbReference type="EMBL" id="AAZ32278.1"/>
    </source>
</evidence>
<organismHost>
    <name type="scientific">Clostridioides difficile</name>
    <name type="common">Peptoclostridium difficile</name>
    <dbReference type="NCBI Taxonomy" id="1496"/>
</organismHost>
<feature type="domain" description="Antirepressor protein C-terminal" evidence="1">
    <location>
        <begin position="147"/>
        <end position="256"/>
    </location>
</feature>
<evidence type="ECO:0000259" key="1">
    <source>
        <dbReference type="Pfam" id="PF03374"/>
    </source>
</evidence>
<organism evidence="2 3">
    <name type="scientific">Clostridium phage phiCD119 (strain Clostridium difficile/United States/Govind/2006)</name>
    <name type="common">Bacteriophage phiCD119</name>
    <dbReference type="NCBI Taxonomy" id="2883936"/>
    <lineage>
        <taxon>Viruses</taxon>
        <taxon>Duplodnaviria</taxon>
        <taxon>Heunggongvirae</taxon>
        <taxon>Uroviricota</taxon>
        <taxon>Caudoviricetes</taxon>
        <taxon>Lubbockvirus</taxon>
        <taxon>Lubbockvirus CD119</taxon>
    </lineage>
</organism>
<evidence type="ECO:0000313" key="3">
    <source>
        <dbReference type="Proteomes" id="UP000006649"/>
    </source>
</evidence>
<reference evidence="2 3" key="1">
    <citation type="journal article" date="2006" name="J. Bacteriol.">
        <title>Genomic organization and molecular characterization of Clostridium difficile bacteriophage PhiCD119.</title>
        <authorList>
            <person name="Govind R."/>
            <person name="Fralick J.A."/>
            <person name="Rolfe R.D."/>
        </authorList>
    </citation>
    <scope>NUCLEOTIDE SEQUENCE</scope>
</reference>
<dbReference type="GeneID" id="3974438"/>
<name>Q24LF1_BPPCD</name>
<dbReference type="GO" id="GO:0003677">
    <property type="term" value="F:DNA binding"/>
    <property type="evidence" value="ECO:0007669"/>
    <property type="project" value="InterPro"/>
</dbReference>
<accession>Q24LF1</accession>
<dbReference type="Pfam" id="PF09669">
    <property type="entry name" value="Phage_pRha"/>
    <property type="match status" value="1"/>
</dbReference>
<dbReference type="InterPro" id="IPR005039">
    <property type="entry name" value="Ant_C"/>
</dbReference>
<dbReference type="InterPro" id="IPR014054">
    <property type="entry name" value="Phage_regulatory_Rha"/>
</dbReference>
<sequence length="277" mass="32044">MNNLQLNNKNTITTLEIADMLEIRHWEVLRKLEGTEKTKGIIDILNDNNFVVVDYFIKSTYLDSKNESRPCYNVTKLGCDFLANKFTGEKGIIFTARYVRRFNEMERVLKEQQPKLPTTYKEALQQLLIEVEEKEQLQLENQEKDKVIQLQQPKVLFADSVASSDNSILVGELAKLLRQNGIDTGQNRLFDWLRNNGYLIKRKGEDYNTPTQKSVDLGVIETKEGTRVHPDGHTSITKTPKITGKGQIYFINNLKEQSNINVRLKINSTLKTKYRIF</sequence>
<dbReference type="KEGG" id="vg:3974438"/>
<keyword evidence="3" id="KW-1185">Reference proteome</keyword>
<dbReference type="RefSeq" id="YP_529598.1">
    <property type="nucleotide sequence ID" value="NC_007917.1"/>
</dbReference>